<evidence type="ECO:0000313" key="6">
    <source>
        <dbReference type="Proteomes" id="UP000286746"/>
    </source>
</evidence>
<dbReference type="InterPro" id="IPR036318">
    <property type="entry name" value="FAD-bd_PCMH-like_sf"/>
</dbReference>
<evidence type="ECO:0000256" key="2">
    <source>
        <dbReference type="ARBA" id="ARBA00022827"/>
    </source>
</evidence>
<dbReference type="AlphaFoldDB" id="A0A401VUH8"/>
<dbReference type="RefSeq" id="WP_125051203.1">
    <property type="nucleotide sequence ID" value="NZ_BHZD01000001.1"/>
</dbReference>
<keyword evidence="2" id="KW-0274">FAD</keyword>
<sequence length="299" mass="31010">MHAAPFAFHAARDLKDALEVLDMSPGAAVLAGGLSLIPELRSRRRRAALLVDINNVPGLDGVTALAGRPGGPRPVLRIGCAARQADVLAVAARHPGHALLAAALRTMGTALVRQRGTLAGAVAQAAPELQMSALCSVLDIRVTVRRAADTHDRAARELFAEAGPGPGELVTAVEVPGCRSGEGWAFLRAGRRTFGAHLGGVAVRLDLRPDGRCRGARIAPFVAGHDGAALAEAGASLCSGPVDAPAVRRAADLAARTVRTRSDALASADYRRHLVRVLVRRALVQAVDRTRGPSGEVVS</sequence>
<keyword evidence="1" id="KW-0285">Flavoprotein</keyword>
<accession>A0A401VUH8</accession>
<evidence type="ECO:0000256" key="3">
    <source>
        <dbReference type="ARBA" id="ARBA00023002"/>
    </source>
</evidence>
<dbReference type="EMBL" id="BHZD01000001">
    <property type="protein sequence ID" value="GCD40727.1"/>
    <property type="molecule type" value="Genomic_DNA"/>
</dbReference>
<dbReference type="Gene3D" id="3.30.390.50">
    <property type="entry name" value="CO dehydrogenase flavoprotein, C-terminal domain"/>
    <property type="match status" value="1"/>
</dbReference>
<dbReference type="InterPro" id="IPR051312">
    <property type="entry name" value="Diverse_Substr_Oxidored"/>
</dbReference>
<gene>
    <name evidence="5" type="ORF">GKJPGBOP_00380</name>
</gene>
<dbReference type="Proteomes" id="UP000286746">
    <property type="component" value="Unassembled WGS sequence"/>
</dbReference>
<organism evidence="5 6">
    <name type="scientific">Streptomyces paromomycinus</name>
    <name type="common">Streptomyces rimosus subsp. paromomycinus</name>
    <dbReference type="NCBI Taxonomy" id="92743"/>
    <lineage>
        <taxon>Bacteria</taxon>
        <taxon>Bacillati</taxon>
        <taxon>Actinomycetota</taxon>
        <taxon>Actinomycetes</taxon>
        <taxon>Kitasatosporales</taxon>
        <taxon>Streptomycetaceae</taxon>
        <taxon>Streptomyces</taxon>
    </lineage>
</organism>
<protein>
    <submittedName>
        <fullName evidence="5">Carbon-monoxide dehydrogenase medium subunit</fullName>
    </submittedName>
</protein>
<dbReference type="GO" id="GO:0016491">
    <property type="term" value="F:oxidoreductase activity"/>
    <property type="evidence" value="ECO:0007669"/>
    <property type="project" value="UniProtKB-KW"/>
</dbReference>
<feature type="domain" description="FAD-binding PCMH-type" evidence="4">
    <location>
        <begin position="1"/>
        <end position="180"/>
    </location>
</feature>
<dbReference type="SUPFAM" id="SSF55447">
    <property type="entry name" value="CO dehydrogenase flavoprotein C-terminal domain-like"/>
    <property type="match status" value="1"/>
</dbReference>
<dbReference type="Gene3D" id="3.30.43.10">
    <property type="entry name" value="Uridine Diphospho-n-acetylenolpyruvylglucosamine Reductase, domain 2"/>
    <property type="match status" value="1"/>
</dbReference>
<dbReference type="InterPro" id="IPR016169">
    <property type="entry name" value="FAD-bd_PCMH_sub2"/>
</dbReference>
<dbReference type="InterPro" id="IPR002346">
    <property type="entry name" value="Mopterin_DH_FAD-bd"/>
</dbReference>
<keyword evidence="3" id="KW-0560">Oxidoreductase</keyword>
<comment type="caution">
    <text evidence="5">The sequence shown here is derived from an EMBL/GenBank/DDBJ whole genome shotgun (WGS) entry which is preliminary data.</text>
</comment>
<evidence type="ECO:0000313" key="5">
    <source>
        <dbReference type="EMBL" id="GCD40727.1"/>
    </source>
</evidence>
<dbReference type="PROSITE" id="PS51387">
    <property type="entry name" value="FAD_PCMH"/>
    <property type="match status" value="1"/>
</dbReference>
<dbReference type="PANTHER" id="PTHR42659:SF2">
    <property type="entry name" value="XANTHINE DEHYDROGENASE SUBUNIT C-RELATED"/>
    <property type="match status" value="1"/>
</dbReference>
<dbReference type="Pfam" id="PF03450">
    <property type="entry name" value="CO_deh_flav_C"/>
    <property type="match status" value="1"/>
</dbReference>
<dbReference type="InterPro" id="IPR016167">
    <property type="entry name" value="FAD-bd_PCMH_sub1"/>
</dbReference>
<dbReference type="Pfam" id="PF00941">
    <property type="entry name" value="FAD_binding_5"/>
    <property type="match status" value="1"/>
</dbReference>
<dbReference type="InterPro" id="IPR036683">
    <property type="entry name" value="CO_DH_flav_C_dom_sf"/>
</dbReference>
<dbReference type="Gene3D" id="3.30.465.10">
    <property type="match status" value="1"/>
</dbReference>
<proteinExistence type="predicted"/>
<dbReference type="PANTHER" id="PTHR42659">
    <property type="entry name" value="XANTHINE DEHYDROGENASE SUBUNIT C-RELATED"/>
    <property type="match status" value="1"/>
</dbReference>
<dbReference type="InterPro" id="IPR005107">
    <property type="entry name" value="CO_DH_flav_C"/>
</dbReference>
<keyword evidence="6" id="KW-1185">Reference proteome</keyword>
<dbReference type="SUPFAM" id="SSF56176">
    <property type="entry name" value="FAD-binding/transporter-associated domain-like"/>
    <property type="match status" value="1"/>
</dbReference>
<dbReference type="SMART" id="SM01092">
    <property type="entry name" value="CO_deh_flav_C"/>
    <property type="match status" value="1"/>
</dbReference>
<name>A0A401VUH8_STREY</name>
<evidence type="ECO:0000256" key="1">
    <source>
        <dbReference type="ARBA" id="ARBA00022630"/>
    </source>
</evidence>
<dbReference type="InterPro" id="IPR016166">
    <property type="entry name" value="FAD-bd_PCMH"/>
</dbReference>
<dbReference type="GO" id="GO:0071949">
    <property type="term" value="F:FAD binding"/>
    <property type="evidence" value="ECO:0007669"/>
    <property type="project" value="InterPro"/>
</dbReference>
<evidence type="ECO:0000259" key="4">
    <source>
        <dbReference type="PROSITE" id="PS51387"/>
    </source>
</evidence>
<reference evidence="5 6" key="1">
    <citation type="submission" date="2018-11" db="EMBL/GenBank/DDBJ databases">
        <title>Whole genome sequence of Streptomyces paromomycinus NBRC 15454(T).</title>
        <authorList>
            <person name="Komaki H."/>
            <person name="Tamura T."/>
        </authorList>
    </citation>
    <scope>NUCLEOTIDE SEQUENCE [LARGE SCALE GENOMIC DNA]</scope>
    <source>
        <strain evidence="5 6">NBRC 15454</strain>
    </source>
</reference>